<dbReference type="EMBL" id="BAAALS010000002">
    <property type="protein sequence ID" value="GAA1738504.1"/>
    <property type="molecule type" value="Genomic_DNA"/>
</dbReference>
<gene>
    <name evidence="3" type="ORF">GCM10009681_06590</name>
</gene>
<dbReference type="Pfam" id="PF12770">
    <property type="entry name" value="CHAT"/>
    <property type="match status" value="1"/>
</dbReference>
<feature type="region of interest" description="Disordered" evidence="1">
    <location>
        <begin position="256"/>
        <end position="275"/>
    </location>
</feature>
<keyword evidence="4" id="KW-1185">Reference proteome</keyword>
<comment type="caution">
    <text evidence="3">The sequence shown here is derived from an EMBL/GenBank/DDBJ whole genome shotgun (WGS) entry which is preliminary data.</text>
</comment>
<evidence type="ECO:0000256" key="1">
    <source>
        <dbReference type="SAM" id="MobiDB-lite"/>
    </source>
</evidence>
<dbReference type="RefSeq" id="WP_344076614.1">
    <property type="nucleotide sequence ID" value="NZ_BAAALS010000002.1"/>
</dbReference>
<name>A0ABP4VXT2_9ACTN</name>
<organism evidence="3 4">
    <name type="scientific">Luedemannella helvata</name>
    <dbReference type="NCBI Taxonomy" id="349315"/>
    <lineage>
        <taxon>Bacteria</taxon>
        <taxon>Bacillati</taxon>
        <taxon>Actinomycetota</taxon>
        <taxon>Actinomycetes</taxon>
        <taxon>Micromonosporales</taxon>
        <taxon>Micromonosporaceae</taxon>
        <taxon>Luedemannella</taxon>
    </lineage>
</organism>
<reference evidence="4" key="1">
    <citation type="journal article" date="2019" name="Int. J. Syst. Evol. Microbiol.">
        <title>The Global Catalogue of Microorganisms (GCM) 10K type strain sequencing project: providing services to taxonomists for standard genome sequencing and annotation.</title>
        <authorList>
            <consortium name="The Broad Institute Genomics Platform"/>
            <consortium name="The Broad Institute Genome Sequencing Center for Infectious Disease"/>
            <person name="Wu L."/>
            <person name="Ma J."/>
        </authorList>
    </citation>
    <scope>NUCLEOTIDE SEQUENCE [LARGE SCALE GENOMIC DNA]</scope>
    <source>
        <strain evidence="4">JCM 13249</strain>
    </source>
</reference>
<evidence type="ECO:0000259" key="2">
    <source>
        <dbReference type="Pfam" id="PF12770"/>
    </source>
</evidence>
<evidence type="ECO:0000313" key="4">
    <source>
        <dbReference type="Proteomes" id="UP001500655"/>
    </source>
</evidence>
<dbReference type="InterPro" id="IPR024983">
    <property type="entry name" value="CHAT_dom"/>
</dbReference>
<sequence>MSRRPPRTSYGYLAPPGARVRGWQCDNDGCGSSDEPAPRSWPHPCRLCGRPTDAVFEEPWAHEARIYRIKHDMRASDAYRRELAQVEQHVWAYKDALLRDDRAAAGRAWQAYRAARPPRWKETGWWGASVTLTEMIWLTSRFGDLDQAVNEVLEWYPSVDTRDVENDNNRRTISRLFVSMCIYVLECESSIDHPREAEVHAAMRDIAARVEGVLMDHHHRGFQRIGELRAFHRTRAAIAAARRSAAVARDGLPPLSWPVARGETPGPPAQDDPRDVVRTLASNPRRGLRLVDAAIEAAQTHDDIRPLADLAHHLGTTRTCPSLAHLVRARLHVVTGELHAALRELEHASRADDLFAPHLRPQILATRALLLVHTHPDDLDGGIALCRAARQAGVRWWRRLTPADQSLARLLLRRASASETPAAVRFAADIREALRLMRRRCRVWRVHTADDRILLHEARAAHDALTGRRNDERRHRAWRDSVEDPWSTAGRARLAAAWAEWAVGTGVAEFAAEAYQQLVALAARDAIARQGAGARQRVLTAAQEYAEEAGYWLARTGRYREAALALETGRSVGLTGAGPIGLDMSYDDITAETGDGAIVYLAAAKAGGYALVVAARHDPQYVDLPKLDRAAVAGIVGRVLPEADASTGLARLVERDLAPPEQSRPRTDPMAEGLRTLWNDALRDLVLLHARGQVVTLVPIGLLNLLPLHAAGEPGHPGDEFTQWRHVGNFSAIRYAPNARGLRRCRDTARELAGRQPTLLAVDVPDGHGVSPAGHLRYVAVETAEVTRRWTGSATRPIHACTWEQFRAAADQHTVWHLACHGSAEAGSIMDSRLYFADRQVTLADLGRALQPAQRRLAVLSACRTNLTGSALPNEVVGLPSALIQIGFAGVIAASWAVDDLATTYLMTAFYQRWCRDGHEPAVALNRAQLWLRAATRADLTAFLPGLDPAGGPGEYPYVDPRYWAAFAYTGA</sequence>
<dbReference type="Proteomes" id="UP001500655">
    <property type="component" value="Unassembled WGS sequence"/>
</dbReference>
<accession>A0ABP4VXT2</accession>
<evidence type="ECO:0000313" key="3">
    <source>
        <dbReference type="EMBL" id="GAA1738504.1"/>
    </source>
</evidence>
<proteinExistence type="predicted"/>
<protein>
    <recommendedName>
        <fullName evidence="2">CHAT domain-containing protein</fullName>
    </recommendedName>
</protein>
<feature type="domain" description="CHAT" evidence="2">
    <location>
        <begin position="675"/>
        <end position="971"/>
    </location>
</feature>